<reference evidence="1 2" key="1">
    <citation type="submission" date="2011-08" db="EMBL/GenBank/DDBJ databases">
        <title>The Genome Sequence of Plasmodium vivax Mauritania I.</title>
        <authorList>
            <consortium name="The Broad Institute Genome Sequencing Platform"/>
            <consortium name="The Broad Institute Genome Sequencing Center for Infectious Disease"/>
            <person name="Neafsey D."/>
            <person name="Carlton J."/>
            <person name="Barnwell J."/>
            <person name="Collins W."/>
            <person name="Escalante A."/>
            <person name="Mullikin J."/>
            <person name="Saul A."/>
            <person name="Guigo R."/>
            <person name="Camara F."/>
            <person name="Young S.K."/>
            <person name="Zeng Q."/>
            <person name="Gargeya S."/>
            <person name="Fitzgerald M."/>
            <person name="Haas B."/>
            <person name="Abouelleil A."/>
            <person name="Alvarado L."/>
            <person name="Arachchi H.M."/>
            <person name="Berlin A."/>
            <person name="Brown A."/>
            <person name="Chapman S.B."/>
            <person name="Chen Z."/>
            <person name="Dunbar C."/>
            <person name="Freedman E."/>
            <person name="Gearin G."/>
            <person name="Gellesch M."/>
            <person name="Goldberg J."/>
            <person name="Griggs A."/>
            <person name="Gujja S."/>
            <person name="Heiman D."/>
            <person name="Howarth C."/>
            <person name="Larson L."/>
            <person name="Lui A."/>
            <person name="MacDonald P.J.P."/>
            <person name="Montmayeur A."/>
            <person name="Murphy C."/>
            <person name="Neiman D."/>
            <person name="Pearson M."/>
            <person name="Priest M."/>
            <person name="Roberts A."/>
            <person name="Saif S."/>
            <person name="Shea T."/>
            <person name="Shenoy N."/>
            <person name="Sisk P."/>
            <person name="Stolte C."/>
            <person name="Sykes S."/>
            <person name="Wortman J."/>
            <person name="Nusbaum C."/>
            <person name="Birren B."/>
        </authorList>
    </citation>
    <scope>NUCLEOTIDE SEQUENCE [LARGE SCALE GENOMIC DNA]</scope>
    <source>
        <strain evidence="1 2">Mauritania I</strain>
    </source>
</reference>
<name>A0A0J9T3L8_PLAVI</name>
<organism evidence="1 2">
    <name type="scientific">Plasmodium vivax Mauritania I</name>
    <dbReference type="NCBI Taxonomy" id="1035515"/>
    <lineage>
        <taxon>Eukaryota</taxon>
        <taxon>Sar</taxon>
        <taxon>Alveolata</taxon>
        <taxon>Apicomplexa</taxon>
        <taxon>Aconoidasida</taxon>
        <taxon>Haemosporida</taxon>
        <taxon>Plasmodiidae</taxon>
        <taxon>Plasmodium</taxon>
        <taxon>Plasmodium (Plasmodium)</taxon>
    </lineage>
</organism>
<dbReference type="EMBL" id="KQ235146">
    <property type="protein sequence ID" value="KMZ89694.1"/>
    <property type="molecule type" value="Genomic_DNA"/>
</dbReference>
<dbReference type="Proteomes" id="UP000053776">
    <property type="component" value="Unassembled WGS sequence"/>
</dbReference>
<proteinExistence type="predicted"/>
<evidence type="ECO:0008006" key="3">
    <source>
        <dbReference type="Google" id="ProtNLM"/>
    </source>
</evidence>
<gene>
    <name evidence="1" type="ORF">PVMG_04524</name>
</gene>
<dbReference type="OrthoDB" id="384458at2759"/>
<evidence type="ECO:0000313" key="1">
    <source>
        <dbReference type="EMBL" id="KMZ89694.1"/>
    </source>
</evidence>
<sequence>MYTLYNKHCIKKKVDIIIHFSVIKNIIQKYYPFLKNAWTSYVEFEKPVEENDDPSGFYRTTCDFITRLTVKDARKYKDFCMKLLKNLGAYSTDQKVINSNPERCKNIHSWLYYFIMKYNIPNDFIQKCFDQSKPLDGVDAIKHICLYTPYKKVINIADDMLKLTIFVDNISSIQNTLKNEKDKYNCLGRKFLYECFNIYKNLNDEYCSNGRINDTMNICPKLDEFKSYYGPYISTLSNLPDKIKSLNSEGIQFTEVCPLNESESKLVSGEFNSTGSSGPSSTTTALSTMAGVSSALAILYKV</sequence>
<protein>
    <recommendedName>
        <fullName evidence="3">PIR Superfamily Protein</fullName>
    </recommendedName>
</protein>
<evidence type="ECO:0000313" key="2">
    <source>
        <dbReference type="Proteomes" id="UP000053776"/>
    </source>
</evidence>
<accession>A0A0J9T3L8</accession>
<dbReference type="AlphaFoldDB" id="A0A0J9T3L8"/>